<dbReference type="EMBL" id="DSTK01000024">
    <property type="protein sequence ID" value="HFK97332.1"/>
    <property type="molecule type" value="Genomic_DNA"/>
</dbReference>
<organism evidence="8">
    <name type="scientific">Desulfacinum infernum</name>
    <dbReference type="NCBI Taxonomy" id="35837"/>
    <lineage>
        <taxon>Bacteria</taxon>
        <taxon>Pseudomonadati</taxon>
        <taxon>Thermodesulfobacteriota</taxon>
        <taxon>Syntrophobacteria</taxon>
        <taxon>Syntrophobacterales</taxon>
        <taxon>Syntrophobacteraceae</taxon>
        <taxon>Desulfacinum</taxon>
    </lineage>
</organism>
<keyword evidence="3 6" id="KW-0238">DNA-binding</keyword>
<evidence type="ECO:0000256" key="1">
    <source>
        <dbReference type="ARBA" id="ARBA00022490"/>
    </source>
</evidence>
<dbReference type="SUPFAM" id="SSF46929">
    <property type="entry name" value="DNA helicase RuvA subunit, C-terminal domain"/>
    <property type="match status" value="1"/>
</dbReference>
<dbReference type="GO" id="GO:0009378">
    <property type="term" value="F:four-way junction helicase activity"/>
    <property type="evidence" value="ECO:0007669"/>
    <property type="project" value="InterPro"/>
</dbReference>
<dbReference type="Pfam" id="PF07499">
    <property type="entry name" value="RuvA_C"/>
    <property type="match status" value="1"/>
</dbReference>
<dbReference type="SMART" id="SM00278">
    <property type="entry name" value="HhH1"/>
    <property type="match status" value="2"/>
</dbReference>
<comment type="domain">
    <text evidence="6">Has three domains with a flexible linker between the domains II and III and assumes an 'L' shape. Domain III is highly mobile and contacts RuvB.</text>
</comment>
<comment type="function">
    <text evidence="6">The RuvA-RuvB-RuvC complex processes Holliday junction (HJ) DNA during genetic recombination and DNA repair, while the RuvA-RuvB complex plays an important role in the rescue of blocked DNA replication forks via replication fork reversal (RFR). RuvA specifically binds to HJ cruciform DNA, conferring on it an open structure. The RuvB hexamer acts as an ATP-dependent pump, pulling dsDNA into and through the RuvAB complex. HJ branch migration allows RuvC to scan DNA until it finds its consensus sequence, where it cleaves and resolves the cruciform DNA.</text>
</comment>
<dbReference type="Pfam" id="PF01330">
    <property type="entry name" value="RuvA_N"/>
    <property type="match status" value="1"/>
</dbReference>
<dbReference type="InterPro" id="IPR000085">
    <property type="entry name" value="RuvA"/>
</dbReference>
<accession>A0A832A468</accession>
<dbReference type="Pfam" id="PF14520">
    <property type="entry name" value="HHH_5"/>
    <property type="match status" value="1"/>
</dbReference>
<dbReference type="SUPFAM" id="SSF47781">
    <property type="entry name" value="RuvA domain 2-like"/>
    <property type="match status" value="1"/>
</dbReference>
<dbReference type="InterPro" id="IPR036267">
    <property type="entry name" value="RuvA_C_sf"/>
</dbReference>
<comment type="caution">
    <text evidence="8">The sequence shown here is derived from an EMBL/GenBank/DDBJ whole genome shotgun (WGS) entry which is preliminary data.</text>
</comment>
<sequence>MIAHLEGRLRHKAPDHVIVDVHGVGYCVYVPLSTFYDLPDVGSSASLHVHTHVREDTLQLYGFGTAAEKAMFLHLIAVNGVGPKLALTILSGIQPDELHRVVLFQDRQRLQKIPGIGKKTAERILLELKDRLRLPAPEPPPMAPSAVSDEDDGYADAYSALLNLGYRPAEASKALRKARGVVAAVTEKPTLEQLLREALRILA</sequence>
<evidence type="ECO:0000256" key="2">
    <source>
        <dbReference type="ARBA" id="ARBA00022763"/>
    </source>
</evidence>
<gene>
    <name evidence="6 8" type="primary">ruvA</name>
    <name evidence="8" type="ORF">ENS06_08410</name>
</gene>
<comment type="subcellular location">
    <subcellularLocation>
        <location evidence="6">Cytoplasm</location>
    </subcellularLocation>
</comment>
<dbReference type="GO" id="GO:0000400">
    <property type="term" value="F:four-way junction DNA binding"/>
    <property type="evidence" value="ECO:0007669"/>
    <property type="project" value="UniProtKB-UniRule"/>
</dbReference>
<dbReference type="GO" id="GO:0005524">
    <property type="term" value="F:ATP binding"/>
    <property type="evidence" value="ECO:0007669"/>
    <property type="project" value="InterPro"/>
</dbReference>
<dbReference type="GO" id="GO:0006310">
    <property type="term" value="P:DNA recombination"/>
    <property type="evidence" value="ECO:0007669"/>
    <property type="project" value="UniProtKB-UniRule"/>
</dbReference>
<evidence type="ECO:0000256" key="4">
    <source>
        <dbReference type="ARBA" id="ARBA00023172"/>
    </source>
</evidence>
<comment type="similarity">
    <text evidence="6">Belongs to the RuvA family.</text>
</comment>
<dbReference type="GO" id="GO:0005737">
    <property type="term" value="C:cytoplasm"/>
    <property type="evidence" value="ECO:0007669"/>
    <property type="project" value="UniProtKB-SubCell"/>
</dbReference>
<protein>
    <recommendedName>
        <fullName evidence="6">Holliday junction branch migration complex subunit RuvA</fullName>
    </recommendedName>
</protein>
<evidence type="ECO:0000256" key="5">
    <source>
        <dbReference type="ARBA" id="ARBA00023204"/>
    </source>
</evidence>
<keyword evidence="1 6" id="KW-0963">Cytoplasm</keyword>
<evidence type="ECO:0000256" key="6">
    <source>
        <dbReference type="HAMAP-Rule" id="MF_00031"/>
    </source>
</evidence>
<keyword evidence="4 6" id="KW-0233">DNA recombination</keyword>
<dbReference type="GO" id="GO:0048476">
    <property type="term" value="C:Holliday junction resolvase complex"/>
    <property type="evidence" value="ECO:0007669"/>
    <property type="project" value="UniProtKB-UniRule"/>
</dbReference>
<feature type="region of interest" description="Domain III" evidence="6">
    <location>
        <begin position="154"/>
        <end position="203"/>
    </location>
</feature>
<reference evidence="8" key="1">
    <citation type="journal article" date="2020" name="mSystems">
        <title>Genome- and Community-Level Interaction Insights into Carbon Utilization and Element Cycling Functions of Hydrothermarchaeota in Hydrothermal Sediment.</title>
        <authorList>
            <person name="Zhou Z."/>
            <person name="Liu Y."/>
            <person name="Xu W."/>
            <person name="Pan J."/>
            <person name="Luo Z.H."/>
            <person name="Li M."/>
        </authorList>
    </citation>
    <scope>NUCLEOTIDE SEQUENCE [LARGE SCALE GENOMIC DNA]</scope>
    <source>
        <strain evidence="8">SpSt-456</strain>
    </source>
</reference>
<dbReference type="InterPro" id="IPR011114">
    <property type="entry name" value="RuvA_C"/>
</dbReference>
<dbReference type="InterPro" id="IPR013849">
    <property type="entry name" value="DNA_helicase_Holl-junc_RuvA_I"/>
</dbReference>
<feature type="domain" description="Helix-hairpin-helix DNA-binding motif class 1" evidence="7">
    <location>
        <begin position="73"/>
        <end position="92"/>
    </location>
</feature>
<dbReference type="InterPro" id="IPR003583">
    <property type="entry name" value="Hlx-hairpin-Hlx_DNA-bd_motif"/>
</dbReference>
<comment type="caution">
    <text evidence="6">Lacks conserved residue(s) required for the propagation of feature annotation.</text>
</comment>
<dbReference type="Gene3D" id="1.10.150.20">
    <property type="entry name" value="5' to 3' exonuclease, C-terminal subdomain"/>
    <property type="match status" value="1"/>
</dbReference>
<evidence type="ECO:0000259" key="7">
    <source>
        <dbReference type="SMART" id="SM00278"/>
    </source>
</evidence>
<evidence type="ECO:0000313" key="8">
    <source>
        <dbReference type="EMBL" id="HFK97332.1"/>
    </source>
</evidence>
<dbReference type="CDD" id="cd14332">
    <property type="entry name" value="UBA_RuvA_C"/>
    <property type="match status" value="1"/>
</dbReference>
<dbReference type="Gene3D" id="1.10.8.10">
    <property type="entry name" value="DNA helicase RuvA subunit, C-terminal domain"/>
    <property type="match status" value="1"/>
</dbReference>
<feature type="region of interest" description="Domain I" evidence="6">
    <location>
        <begin position="1"/>
        <end position="64"/>
    </location>
</feature>
<feature type="domain" description="Helix-hairpin-helix DNA-binding motif class 1" evidence="7">
    <location>
        <begin position="108"/>
        <end position="127"/>
    </location>
</feature>
<dbReference type="SUPFAM" id="SSF50249">
    <property type="entry name" value="Nucleic acid-binding proteins"/>
    <property type="match status" value="1"/>
</dbReference>
<dbReference type="InterPro" id="IPR010994">
    <property type="entry name" value="RuvA_2-like"/>
</dbReference>
<dbReference type="GO" id="GO:0006281">
    <property type="term" value="P:DNA repair"/>
    <property type="evidence" value="ECO:0007669"/>
    <property type="project" value="UniProtKB-UniRule"/>
</dbReference>
<evidence type="ECO:0000256" key="3">
    <source>
        <dbReference type="ARBA" id="ARBA00023125"/>
    </source>
</evidence>
<dbReference type="GO" id="GO:0009379">
    <property type="term" value="C:Holliday junction helicase complex"/>
    <property type="evidence" value="ECO:0007669"/>
    <property type="project" value="InterPro"/>
</dbReference>
<name>A0A832A468_9BACT</name>
<keyword evidence="5 6" id="KW-0234">DNA repair</keyword>
<dbReference type="AlphaFoldDB" id="A0A832A468"/>
<keyword evidence="2 6" id="KW-0227">DNA damage</keyword>
<proteinExistence type="inferred from homology"/>
<dbReference type="NCBIfam" id="TIGR00084">
    <property type="entry name" value="ruvA"/>
    <property type="match status" value="1"/>
</dbReference>
<dbReference type="HAMAP" id="MF_00031">
    <property type="entry name" value="DNA_HJ_migration_RuvA"/>
    <property type="match status" value="1"/>
</dbReference>
<dbReference type="Gene3D" id="2.40.50.140">
    <property type="entry name" value="Nucleic acid-binding proteins"/>
    <property type="match status" value="1"/>
</dbReference>
<comment type="subunit">
    <text evidence="6">Homotetramer. Forms an RuvA(8)-RuvB(12)-Holliday junction (HJ) complex. HJ DNA is sandwiched between 2 RuvA tetramers; dsDNA enters through RuvA and exits via RuvB. An RuvB hexamer assembles on each DNA strand where it exits the tetramer. Each RuvB hexamer is contacted by two RuvA subunits (via domain III) on 2 adjacent RuvB subunits; this complex drives branch migration. In the full resolvosome a probable DNA-RuvA(4)-RuvB(12)-RuvC(2) complex forms which resolves the HJ.</text>
</comment>
<dbReference type="InterPro" id="IPR012340">
    <property type="entry name" value="NA-bd_OB-fold"/>
</dbReference>